<dbReference type="InterPro" id="IPR050250">
    <property type="entry name" value="Macrolide_Exporter_MacB"/>
</dbReference>
<dbReference type="EMBL" id="FOSR01000003">
    <property type="protein sequence ID" value="SFK52834.1"/>
    <property type="molecule type" value="Genomic_DNA"/>
</dbReference>
<dbReference type="GO" id="GO:0022857">
    <property type="term" value="F:transmembrane transporter activity"/>
    <property type="evidence" value="ECO:0007669"/>
    <property type="project" value="TreeGrafter"/>
</dbReference>
<name>A0A1I4A934_9GAMM</name>
<evidence type="ECO:0000259" key="7">
    <source>
        <dbReference type="Pfam" id="PF02687"/>
    </source>
</evidence>
<dbReference type="Pfam" id="PF02687">
    <property type="entry name" value="FtsX"/>
    <property type="match status" value="1"/>
</dbReference>
<accession>A0A1I4A934</accession>
<comment type="subcellular location">
    <subcellularLocation>
        <location evidence="1">Cell membrane</location>
        <topology evidence="1">Multi-pass membrane protein</topology>
    </subcellularLocation>
</comment>
<dbReference type="InterPro" id="IPR025857">
    <property type="entry name" value="MacB_PCD"/>
</dbReference>
<dbReference type="AlphaFoldDB" id="A0A1I4A934"/>
<feature type="transmembrane region" description="Helical" evidence="6">
    <location>
        <begin position="325"/>
        <end position="348"/>
    </location>
</feature>
<evidence type="ECO:0000313" key="9">
    <source>
        <dbReference type="EMBL" id="SFK52834.1"/>
    </source>
</evidence>
<dbReference type="PANTHER" id="PTHR30572:SF18">
    <property type="entry name" value="ABC-TYPE MACROLIDE FAMILY EXPORT SYSTEM PERMEASE COMPONENT 2"/>
    <property type="match status" value="1"/>
</dbReference>
<protein>
    <submittedName>
        <fullName evidence="9">Putative ABC transport system permease protein</fullName>
    </submittedName>
</protein>
<keyword evidence="3 6" id="KW-0812">Transmembrane</keyword>
<dbReference type="Pfam" id="PF12704">
    <property type="entry name" value="MacB_PCD"/>
    <property type="match status" value="1"/>
</dbReference>
<evidence type="ECO:0000256" key="5">
    <source>
        <dbReference type="ARBA" id="ARBA00023136"/>
    </source>
</evidence>
<evidence type="ECO:0000313" key="10">
    <source>
        <dbReference type="Proteomes" id="UP000198725"/>
    </source>
</evidence>
<dbReference type="Proteomes" id="UP000198725">
    <property type="component" value="Unassembled WGS sequence"/>
</dbReference>
<feature type="transmembrane region" description="Helical" evidence="6">
    <location>
        <begin position="21"/>
        <end position="44"/>
    </location>
</feature>
<feature type="domain" description="MacB-like periplasmic core" evidence="8">
    <location>
        <begin position="20"/>
        <end position="232"/>
    </location>
</feature>
<feature type="domain" description="ABC3 transporter permease C-terminal" evidence="7">
    <location>
        <begin position="328"/>
        <end position="442"/>
    </location>
</feature>
<evidence type="ECO:0000259" key="8">
    <source>
        <dbReference type="Pfam" id="PF12704"/>
    </source>
</evidence>
<sequence>MFAYNLELALHGLRRFPRSTLLVVLTVALGLAACMTTLTLLHVLSADPLPGRSQHLYLAWVDTVLAKPKGNGSTDMALDGISYSQGYERIKLADAQALLAAHRAPRQVVVTDMIADIVSEDGKHAQNQQLILATSADFIPMFGVSLRYGRNWTAAEDAAHAPVAVIDTDLARELFGTADAVGRGVRLNHTVFRVVGVIVPYAPQPRFYGLNFGAYSSDGGEGLYLPYTAALDAGLTPPDADACDAAYQDAHHGMSGDPKHCASLNVWVQLDTPHQVTDYRRFLQNYVEQQKALAGFGKPARSTLTDVADWLKRNDAVPDSARLNVWLAASFLLLCMFNVVGLLSARFLRQSVEVGIRRALGAPRRAIFLRHVLEAGLACLVGGVLALPLTLLGLWVLRQQGDEFSGLVRLDPTMFGALFALALAVGVLVGLVPAWRVSRVEPGLQVKSE</sequence>
<keyword evidence="4 6" id="KW-1133">Transmembrane helix</keyword>
<keyword evidence="10" id="KW-1185">Reference proteome</keyword>
<evidence type="ECO:0000256" key="6">
    <source>
        <dbReference type="SAM" id="Phobius"/>
    </source>
</evidence>
<feature type="transmembrane region" description="Helical" evidence="6">
    <location>
        <begin position="415"/>
        <end position="435"/>
    </location>
</feature>
<dbReference type="GO" id="GO:0005886">
    <property type="term" value="C:plasma membrane"/>
    <property type="evidence" value="ECO:0007669"/>
    <property type="project" value="UniProtKB-SubCell"/>
</dbReference>
<evidence type="ECO:0000256" key="1">
    <source>
        <dbReference type="ARBA" id="ARBA00004651"/>
    </source>
</evidence>
<proteinExistence type="predicted"/>
<evidence type="ECO:0000256" key="3">
    <source>
        <dbReference type="ARBA" id="ARBA00022692"/>
    </source>
</evidence>
<dbReference type="InterPro" id="IPR003838">
    <property type="entry name" value="ABC3_permease_C"/>
</dbReference>
<gene>
    <name evidence="9" type="ORF">SAMN05192579_103312</name>
</gene>
<evidence type="ECO:0000256" key="2">
    <source>
        <dbReference type="ARBA" id="ARBA00022475"/>
    </source>
</evidence>
<feature type="transmembrane region" description="Helical" evidence="6">
    <location>
        <begin position="368"/>
        <end position="395"/>
    </location>
</feature>
<dbReference type="RefSeq" id="WP_092702273.1">
    <property type="nucleotide sequence ID" value="NZ_FOSR01000003.1"/>
</dbReference>
<evidence type="ECO:0000256" key="4">
    <source>
        <dbReference type="ARBA" id="ARBA00022989"/>
    </source>
</evidence>
<reference evidence="10" key="1">
    <citation type="submission" date="2016-10" db="EMBL/GenBank/DDBJ databases">
        <authorList>
            <person name="Varghese N."/>
            <person name="Submissions S."/>
        </authorList>
    </citation>
    <scope>NUCLEOTIDE SEQUENCE [LARGE SCALE GENOMIC DNA]</scope>
    <source>
        <strain evidence="10">MO64</strain>
    </source>
</reference>
<keyword evidence="5 6" id="KW-0472">Membrane</keyword>
<organism evidence="9 10">
    <name type="scientific">Rhodanobacter glycinis</name>
    <dbReference type="NCBI Taxonomy" id="582702"/>
    <lineage>
        <taxon>Bacteria</taxon>
        <taxon>Pseudomonadati</taxon>
        <taxon>Pseudomonadota</taxon>
        <taxon>Gammaproteobacteria</taxon>
        <taxon>Lysobacterales</taxon>
        <taxon>Rhodanobacteraceae</taxon>
        <taxon>Rhodanobacter</taxon>
    </lineage>
</organism>
<dbReference type="PANTHER" id="PTHR30572">
    <property type="entry name" value="MEMBRANE COMPONENT OF TRANSPORTER-RELATED"/>
    <property type="match status" value="1"/>
</dbReference>
<keyword evidence="2" id="KW-1003">Cell membrane</keyword>